<proteinExistence type="predicted"/>
<organism evidence="3 4">
    <name type="scientific">Eiseniibacteriota bacterium</name>
    <dbReference type="NCBI Taxonomy" id="2212470"/>
    <lineage>
        <taxon>Bacteria</taxon>
        <taxon>Candidatus Eiseniibacteriota</taxon>
    </lineage>
</organism>
<feature type="region of interest" description="Disordered" evidence="1">
    <location>
        <begin position="216"/>
        <end position="243"/>
    </location>
</feature>
<feature type="transmembrane region" description="Helical" evidence="2">
    <location>
        <begin position="20"/>
        <end position="41"/>
    </location>
</feature>
<protein>
    <submittedName>
        <fullName evidence="3">Uncharacterized protein</fullName>
    </submittedName>
</protein>
<feature type="transmembrane region" description="Helical" evidence="2">
    <location>
        <begin position="53"/>
        <end position="78"/>
    </location>
</feature>
<dbReference type="EMBL" id="JAGQHS010000074">
    <property type="protein sequence ID" value="MCA9756943.1"/>
    <property type="molecule type" value="Genomic_DNA"/>
</dbReference>
<sequence>MARSDRDGPRARFRSRVIGFMLVPVLVLGVSYFLLVEYVAVNSDDLVIGTSLVGLRLGGALLILLAVVLAIAAGYLLADRIVRPIRLLRHYAESGELPSGAGLFVHHRDWEIFLLYRRIHALIQQNRSGAEALAELEELRGSFDELRGRLAKTGQNGVLAPVGRIEGPCLDVSDLLESHRARLLDFFRELRTRTADVRTQFEALEVAYRVAEPVTASPNGSAASSAAEAGGRAAMPESVGPSELVDPGGEALLCLGAELESLATELRRLGTVISLEAELARRATGDAGRLYDEFRLAIGRLEEIAAGCAIVEHDPEFETAAGDGEDGSRETTGATVRDARTVADGPAEADIIAAWQRLREDLGSLERRLEEVEER</sequence>
<reference evidence="3" key="1">
    <citation type="submission" date="2020-04" db="EMBL/GenBank/DDBJ databases">
        <authorList>
            <person name="Zhang T."/>
        </authorList>
    </citation>
    <scope>NUCLEOTIDE SEQUENCE</scope>
    <source>
        <strain evidence="3">HKST-UBA02</strain>
    </source>
</reference>
<reference evidence="3" key="2">
    <citation type="journal article" date="2021" name="Microbiome">
        <title>Successional dynamics and alternative stable states in a saline activated sludge microbial community over 9 years.</title>
        <authorList>
            <person name="Wang Y."/>
            <person name="Ye J."/>
            <person name="Ju F."/>
            <person name="Liu L."/>
            <person name="Boyd J.A."/>
            <person name="Deng Y."/>
            <person name="Parks D.H."/>
            <person name="Jiang X."/>
            <person name="Yin X."/>
            <person name="Woodcroft B.J."/>
            <person name="Tyson G.W."/>
            <person name="Hugenholtz P."/>
            <person name="Polz M.F."/>
            <person name="Zhang T."/>
        </authorList>
    </citation>
    <scope>NUCLEOTIDE SEQUENCE</scope>
    <source>
        <strain evidence="3">HKST-UBA02</strain>
    </source>
</reference>
<accession>A0A956NDC8</accession>
<dbReference type="AlphaFoldDB" id="A0A956NDC8"/>
<comment type="caution">
    <text evidence="3">The sequence shown here is derived from an EMBL/GenBank/DDBJ whole genome shotgun (WGS) entry which is preliminary data.</text>
</comment>
<feature type="compositionally biased region" description="Low complexity" evidence="1">
    <location>
        <begin position="216"/>
        <end position="234"/>
    </location>
</feature>
<keyword evidence="2" id="KW-1133">Transmembrane helix</keyword>
<keyword evidence="2" id="KW-0812">Transmembrane</keyword>
<evidence type="ECO:0000256" key="2">
    <source>
        <dbReference type="SAM" id="Phobius"/>
    </source>
</evidence>
<keyword evidence="2" id="KW-0472">Membrane</keyword>
<name>A0A956NDC8_UNCEI</name>
<dbReference type="Proteomes" id="UP000739538">
    <property type="component" value="Unassembled WGS sequence"/>
</dbReference>
<evidence type="ECO:0000313" key="3">
    <source>
        <dbReference type="EMBL" id="MCA9756943.1"/>
    </source>
</evidence>
<gene>
    <name evidence="3" type="ORF">KDA27_14150</name>
</gene>
<evidence type="ECO:0000313" key="4">
    <source>
        <dbReference type="Proteomes" id="UP000739538"/>
    </source>
</evidence>
<evidence type="ECO:0000256" key="1">
    <source>
        <dbReference type="SAM" id="MobiDB-lite"/>
    </source>
</evidence>